<comment type="caution">
    <text evidence="2">The sequence shown here is derived from an EMBL/GenBank/DDBJ whole genome shotgun (WGS) entry which is preliminary data.</text>
</comment>
<evidence type="ECO:0000256" key="1">
    <source>
        <dbReference type="SAM" id="Phobius"/>
    </source>
</evidence>
<feature type="transmembrane region" description="Helical" evidence="1">
    <location>
        <begin position="68"/>
        <end position="89"/>
    </location>
</feature>
<accession>A0A2T1M101</accession>
<keyword evidence="1" id="KW-0812">Transmembrane</keyword>
<evidence type="ECO:0000313" key="2">
    <source>
        <dbReference type="EMBL" id="PSF38356.1"/>
    </source>
</evidence>
<dbReference type="Proteomes" id="UP000239001">
    <property type="component" value="Unassembled WGS sequence"/>
</dbReference>
<reference evidence="2 3" key="1">
    <citation type="submission" date="2018-03" db="EMBL/GenBank/DDBJ databases">
        <title>The ancient ancestry and fast evolution of plastids.</title>
        <authorList>
            <person name="Moore K.R."/>
            <person name="Magnabosco C."/>
            <person name="Momper L."/>
            <person name="Gold D.A."/>
            <person name="Bosak T."/>
            <person name="Fournier G.P."/>
        </authorList>
    </citation>
    <scope>NUCLEOTIDE SEQUENCE [LARGE SCALE GENOMIC DNA]</scope>
    <source>
        <strain evidence="2 3">CCALA 016</strain>
    </source>
</reference>
<dbReference type="RefSeq" id="WP_106455798.1">
    <property type="nucleotide sequence ID" value="NZ_PXOH01000004.1"/>
</dbReference>
<reference evidence="2 3" key="2">
    <citation type="submission" date="2018-03" db="EMBL/GenBank/DDBJ databases">
        <authorList>
            <person name="Keele B.F."/>
        </authorList>
    </citation>
    <scope>NUCLEOTIDE SEQUENCE [LARGE SCALE GENOMIC DNA]</scope>
    <source>
        <strain evidence="2 3">CCALA 016</strain>
    </source>
</reference>
<dbReference type="AlphaFoldDB" id="A0A2T1M101"/>
<keyword evidence="1" id="KW-1133">Transmembrane helix</keyword>
<name>A0A2T1M101_9CHRO</name>
<dbReference type="EMBL" id="PXOH01000004">
    <property type="protein sequence ID" value="PSF38356.1"/>
    <property type="molecule type" value="Genomic_DNA"/>
</dbReference>
<keyword evidence="1" id="KW-0472">Membrane</keyword>
<proteinExistence type="predicted"/>
<feature type="transmembrane region" description="Helical" evidence="1">
    <location>
        <begin position="30"/>
        <end position="56"/>
    </location>
</feature>
<gene>
    <name evidence="2" type="ORF">C7H19_05020</name>
</gene>
<keyword evidence="3" id="KW-1185">Reference proteome</keyword>
<sequence length="142" mass="16242">MSENIQINQFRQQLNRSLSKLSQERRKLKMYYNTLFFMALITGTIATFLAALAAGSQGKIMLGSGSQGWQLTCAIIALMSLISTLANSFQQNIWIKDKFWKIEDSYGILKSLITEIDLDPSAYSSIRRDYQRLIQRHPDLLS</sequence>
<protein>
    <recommendedName>
        <fullName evidence="4">DUF4231 domain-containing protein</fullName>
    </recommendedName>
</protein>
<evidence type="ECO:0000313" key="3">
    <source>
        <dbReference type="Proteomes" id="UP000239001"/>
    </source>
</evidence>
<evidence type="ECO:0008006" key="4">
    <source>
        <dbReference type="Google" id="ProtNLM"/>
    </source>
</evidence>
<organism evidence="2 3">
    <name type="scientific">Aphanothece hegewaldii CCALA 016</name>
    <dbReference type="NCBI Taxonomy" id="2107694"/>
    <lineage>
        <taxon>Bacteria</taxon>
        <taxon>Bacillati</taxon>
        <taxon>Cyanobacteriota</taxon>
        <taxon>Cyanophyceae</taxon>
        <taxon>Oscillatoriophycideae</taxon>
        <taxon>Chroococcales</taxon>
        <taxon>Aphanothecaceae</taxon>
        <taxon>Aphanothece</taxon>
    </lineage>
</organism>